<dbReference type="EMBL" id="JADOTY010000001">
    <property type="protein sequence ID" value="MBG6103952.1"/>
    <property type="molecule type" value="Genomic_DNA"/>
</dbReference>
<comment type="caution">
    <text evidence="1">The sequence shown here is derived from an EMBL/GenBank/DDBJ whole genome shotgun (WGS) entry which is preliminary data.</text>
</comment>
<sequence>MAARQPAVAAMNTTAPTTISAAARKVCRRASDVA</sequence>
<gene>
    <name evidence="1" type="ORF">IW249_004366</name>
</gene>
<name>A0ABS0K5R5_9ACTN</name>
<accession>A0ABS0K5R5</accession>
<keyword evidence="2" id="KW-1185">Reference proteome</keyword>
<proteinExistence type="predicted"/>
<dbReference type="Proteomes" id="UP000631791">
    <property type="component" value="Unassembled WGS sequence"/>
</dbReference>
<protein>
    <submittedName>
        <fullName evidence="1">Uncharacterized protein</fullName>
    </submittedName>
</protein>
<reference evidence="1 2" key="1">
    <citation type="submission" date="2020-11" db="EMBL/GenBank/DDBJ databases">
        <title>Sequencing the genomes of 1000 actinobacteria strains.</title>
        <authorList>
            <person name="Klenk H.-P."/>
        </authorList>
    </citation>
    <scope>NUCLEOTIDE SEQUENCE [LARGE SCALE GENOMIC DNA]</scope>
    <source>
        <strain evidence="1 2">DSM 101695</strain>
    </source>
</reference>
<evidence type="ECO:0000313" key="1">
    <source>
        <dbReference type="EMBL" id="MBG6103952.1"/>
    </source>
</evidence>
<organism evidence="1 2">
    <name type="scientific">Micromonospora vinacea</name>
    <dbReference type="NCBI Taxonomy" id="709878"/>
    <lineage>
        <taxon>Bacteria</taxon>
        <taxon>Bacillati</taxon>
        <taxon>Actinomycetota</taxon>
        <taxon>Actinomycetes</taxon>
        <taxon>Micromonosporales</taxon>
        <taxon>Micromonosporaceae</taxon>
        <taxon>Micromonospora</taxon>
    </lineage>
</organism>
<evidence type="ECO:0000313" key="2">
    <source>
        <dbReference type="Proteomes" id="UP000631791"/>
    </source>
</evidence>